<comment type="caution">
    <text evidence="1">The sequence shown here is derived from an EMBL/GenBank/DDBJ whole genome shotgun (WGS) entry which is preliminary data.</text>
</comment>
<name>A0A5C6DUX0_9BACT</name>
<accession>A0A5C6DUX0</accession>
<protein>
    <submittedName>
        <fullName evidence="1">Uncharacterized protein</fullName>
    </submittedName>
</protein>
<sequence>MDKTRIMLTVGHPLHAQLIKHALATRSDLELAGEATDVIDCMKLISAMHPHVWIHSWDEGPELSAVQSHIYSFHSSLSIIRINPDEPAGYIQLQVNSLPELLNFATQSRHWGRAAQLC</sequence>
<evidence type="ECO:0000313" key="1">
    <source>
        <dbReference type="EMBL" id="TWU39737.1"/>
    </source>
</evidence>
<keyword evidence="2" id="KW-1185">Reference proteome</keyword>
<dbReference type="EMBL" id="SJPV01000003">
    <property type="protein sequence ID" value="TWU39737.1"/>
    <property type="molecule type" value="Genomic_DNA"/>
</dbReference>
<gene>
    <name evidence="1" type="ORF">Poly41_25930</name>
</gene>
<evidence type="ECO:0000313" key="2">
    <source>
        <dbReference type="Proteomes" id="UP000319143"/>
    </source>
</evidence>
<organism evidence="1 2">
    <name type="scientific">Novipirellula artificiosorum</name>
    <dbReference type="NCBI Taxonomy" id="2528016"/>
    <lineage>
        <taxon>Bacteria</taxon>
        <taxon>Pseudomonadati</taxon>
        <taxon>Planctomycetota</taxon>
        <taxon>Planctomycetia</taxon>
        <taxon>Pirellulales</taxon>
        <taxon>Pirellulaceae</taxon>
        <taxon>Novipirellula</taxon>
    </lineage>
</organism>
<reference evidence="1 2" key="1">
    <citation type="submission" date="2019-02" db="EMBL/GenBank/DDBJ databases">
        <title>Deep-cultivation of Planctomycetes and their phenomic and genomic characterization uncovers novel biology.</title>
        <authorList>
            <person name="Wiegand S."/>
            <person name="Jogler M."/>
            <person name="Boedeker C."/>
            <person name="Pinto D."/>
            <person name="Vollmers J."/>
            <person name="Rivas-Marin E."/>
            <person name="Kohn T."/>
            <person name="Peeters S.H."/>
            <person name="Heuer A."/>
            <person name="Rast P."/>
            <person name="Oberbeckmann S."/>
            <person name="Bunk B."/>
            <person name="Jeske O."/>
            <person name="Meyerdierks A."/>
            <person name="Storesund J.E."/>
            <person name="Kallscheuer N."/>
            <person name="Luecker S."/>
            <person name="Lage O.M."/>
            <person name="Pohl T."/>
            <person name="Merkel B.J."/>
            <person name="Hornburger P."/>
            <person name="Mueller R.-W."/>
            <person name="Bruemmer F."/>
            <person name="Labrenz M."/>
            <person name="Spormann A.M."/>
            <person name="Op Den Camp H."/>
            <person name="Overmann J."/>
            <person name="Amann R."/>
            <person name="Jetten M.S.M."/>
            <person name="Mascher T."/>
            <person name="Medema M.H."/>
            <person name="Devos D.P."/>
            <person name="Kaster A.-K."/>
            <person name="Ovreas L."/>
            <person name="Rohde M."/>
            <person name="Galperin M.Y."/>
            <person name="Jogler C."/>
        </authorList>
    </citation>
    <scope>NUCLEOTIDE SEQUENCE [LARGE SCALE GENOMIC DNA]</scope>
    <source>
        <strain evidence="1 2">Poly41</strain>
    </source>
</reference>
<dbReference type="AlphaFoldDB" id="A0A5C6DUX0"/>
<dbReference type="RefSeq" id="WP_146526428.1">
    <property type="nucleotide sequence ID" value="NZ_SJPV01000003.1"/>
</dbReference>
<dbReference type="Proteomes" id="UP000319143">
    <property type="component" value="Unassembled WGS sequence"/>
</dbReference>
<dbReference type="OrthoDB" id="287053at2"/>
<proteinExistence type="predicted"/>